<dbReference type="InterPro" id="IPR040451">
    <property type="entry name" value="GH81_N"/>
</dbReference>
<dbReference type="InterPro" id="IPR005200">
    <property type="entry name" value="Endo-beta-glucanase"/>
</dbReference>
<protein>
    <recommendedName>
        <fullName evidence="3">glucan endo-1,3-beta-D-glucosidase</fullName>
        <ecNumber evidence="3">3.2.1.39</ecNumber>
    </recommendedName>
</protein>
<dbReference type="GO" id="GO:0052861">
    <property type="term" value="F:endo-1,3(4)-beta-glucanase activity"/>
    <property type="evidence" value="ECO:0007669"/>
    <property type="project" value="InterPro"/>
</dbReference>
<dbReference type="PANTHER" id="PTHR31983:SF0">
    <property type="entry name" value="GLUCAN ENDO-1,3-BETA-D-GLUCOSIDASE 2"/>
    <property type="match status" value="1"/>
</dbReference>
<dbReference type="AlphaFoldDB" id="A0A1E3QRR7"/>
<keyword evidence="8" id="KW-0624">Polysaccharide degradation</keyword>
<evidence type="ECO:0000259" key="9">
    <source>
        <dbReference type="Pfam" id="PF03639"/>
    </source>
</evidence>
<reference evidence="12" key="1">
    <citation type="submission" date="2016-05" db="EMBL/GenBank/DDBJ databases">
        <title>Comparative genomics of biotechnologically important yeasts.</title>
        <authorList>
            <consortium name="DOE Joint Genome Institute"/>
            <person name="Riley R."/>
            <person name="Haridas S."/>
            <person name="Wolfe K.H."/>
            <person name="Lopes M.R."/>
            <person name="Hittinger C.T."/>
            <person name="Goker M."/>
            <person name="Salamov A."/>
            <person name="Wisecaver J."/>
            <person name="Long T.M."/>
            <person name="Aerts A.L."/>
            <person name="Barry K."/>
            <person name="Choi C."/>
            <person name="Clum A."/>
            <person name="Coughlan A.Y."/>
            <person name="Deshpande S."/>
            <person name="Douglass A.P."/>
            <person name="Hanson S.J."/>
            <person name="Klenk H.-P."/>
            <person name="Labutti K."/>
            <person name="Lapidus A."/>
            <person name="Lindquist E."/>
            <person name="Lipzen A."/>
            <person name="Meier-Kolthoff J.P."/>
            <person name="Ohm R.A."/>
            <person name="Otillar R.P."/>
            <person name="Pangilinan J."/>
            <person name="Peng Y."/>
            <person name="Rokas A."/>
            <person name="Rosa C.A."/>
            <person name="Scheuner C."/>
            <person name="Sibirny A.A."/>
            <person name="Slot J.C."/>
            <person name="Stielow J.B."/>
            <person name="Sun H."/>
            <person name="Kurtzman C.P."/>
            <person name="Blackwell M."/>
            <person name="Grigoriev I.V."/>
            <person name="Jeffries T.W."/>
        </authorList>
    </citation>
    <scope>NUCLEOTIDE SEQUENCE [LARGE SCALE GENOMIC DNA]</scope>
    <source>
        <strain evidence="12">NRRL Y-12698</strain>
    </source>
</reference>
<keyword evidence="12" id="KW-1185">Reference proteome</keyword>
<dbReference type="GO" id="GO:0030036">
    <property type="term" value="P:actin cytoskeleton organization"/>
    <property type="evidence" value="ECO:0007669"/>
    <property type="project" value="EnsemblFungi"/>
</dbReference>
<evidence type="ECO:0000256" key="3">
    <source>
        <dbReference type="ARBA" id="ARBA00012780"/>
    </source>
</evidence>
<dbReference type="GO" id="GO:0042973">
    <property type="term" value="F:glucan endo-1,3-beta-D-glucosidase activity"/>
    <property type="evidence" value="ECO:0007669"/>
    <property type="project" value="UniProtKB-EC"/>
</dbReference>
<evidence type="ECO:0000256" key="4">
    <source>
        <dbReference type="ARBA" id="ARBA00022801"/>
    </source>
</evidence>
<organism evidence="11 12">
    <name type="scientific">Babjeviella inositovora NRRL Y-12698</name>
    <dbReference type="NCBI Taxonomy" id="984486"/>
    <lineage>
        <taxon>Eukaryota</taxon>
        <taxon>Fungi</taxon>
        <taxon>Dikarya</taxon>
        <taxon>Ascomycota</taxon>
        <taxon>Saccharomycotina</taxon>
        <taxon>Pichiomycetes</taxon>
        <taxon>Serinales incertae sedis</taxon>
        <taxon>Babjeviella</taxon>
    </lineage>
</organism>
<evidence type="ECO:0000259" key="10">
    <source>
        <dbReference type="Pfam" id="PF17652"/>
    </source>
</evidence>
<dbReference type="GO" id="GO:0000272">
    <property type="term" value="P:polysaccharide catabolic process"/>
    <property type="evidence" value="ECO:0007669"/>
    <property type="project" value="UniProtKB-KW"/>
</dbReference>
<dbReference type="EC" id="3.2.1.39" evidence="3"/>
<dbReference type="Proteomes" id="UP000094336">
    <property type="component" value="Unassembled WGS sequence"/>
</dbReference>
<dbReference type="Pfam" id="PF17652">
    <property type="entry name" value="Glyco_hydro81C"/>
    <property type="match status" value="1"/>
</dbReference>
<evidence type="ECO:0000256" key="7">
    <source>
        <dbReference type="ARBA" id="ARBA00023316"/>
    </source>
</evidence>
<evidence type="ECO:0000256" key="5">
    <source>
        <dbReference type="ARBA" id="ARBA00023277"/>
    </source>
</evidence>
<dbReference type="STRING" id="984486.A0A1E3QRR7"/>
<keyword evidence="5" id="KW-0119">Carbohydrate metabolism</keyword>
<evidence type="ECO:0000256" key="2">
    <source>
        <dbReference type="ARBA" id="ARBA00010730"/>
    </source>
</evidence>
<accession>A0A1E3QRR7</accession>
<dbReference type="GeneID" id="30146530"/>
<dbReference type="Pfam" id="PF03639">
    <property type="entry name" value="Glyco_hydro_81"/>
    <property type="match status" value="1"/>
</dbReference>
<dbReference type="PANTHER" id="PTHR31983">
    <property type="entry name" value="ENDO-1,3(4)-BETA-GLUCANASE 1"/>
    <property type="match status" value="1"/>
</dbReference>
<feature type="domain" description="Glycosyl hydrolase family 81 N-terminal" evidence="9">
    <location>
        <begin position="30"/>
        <end position="342"/>
    </location>
</feature>
<dbReference type="GO" id="GO:0009986">
    <property type="term" value="C:cell surface"/>
    <property type="evidence" value="ECO:0007669"/>
    <property type="project" value="TreeGrafter"/>
</dbReference>
<dbReference type="GO" id="GO:0071555">
    <property type="term" value="P:cell wall organization"/>
    <property type="evidence" value="ECO:0007669"/>
    <property type="project" value="UniProtKB-KW"/>
</dbReference>
<evidence type="ECO:0000313" key="12">
    <source>
        <dbReference type="Proteomes" id="UP000094336"/>
    </source>
</evidence>
<sequence>MDEEHVEAVDIFASPISTVAPPALFSRTTHPLLVPSGVVRSGPVQTNNFYGNMLLSDQTQPTYTHPYVVWYSNSVNNLGLALTYSPASKMVFGPDASVNPVEYFYMPAGIGSFVMGASDFDSSVAFGMKNISKFGSTLTFTATDGGYMIAPVVQGMGFVTTVYYNLIPRINSMVGFTSITGASAPKAGIQKYQITLNDASVWWMYVTIPLGQSLQFRLNGGSQIISSNSVSGCVIQLCTGVNGAYDGAAGCYATDASISATVSGSTATYSLNYSVSGTSNTNTTMLFALPHHVESFVSSMAASKTSISLQTPSKGIATGYLTNTFTMTELLPTTIGFAPWTSITANPAGYSTAALAAIQAAAASEANDDVASLSNVDSMYVSGKILDKYAYVLWVVMYLLEDRTTAAMLLAKMKTAIERFSNNTQQTPLVYDITWGGIRSGSNDSTADYGNPYYNDHHFHYGYHIHAAAIVAKVDMDLGGTWLIQVSPWVQSLVRDVANPSSLDTYFPVFRSFDFFHGHSWAHGLFAAADGKDQESSSEDYNFSYAMKIWATVTGDTNMEARANLMLAIQKRAMNLYYLLADSNTVQPANFIQNKVAGILFENKLDHTTYFGTNLEYIQGIHMLPITPVSSFIRGPTFVQQEWDEKLASIVGGLTSGWRGILMLNSALFDPQLGFQFFNGSSYNSEYLDNGMSLTWSLVYTAGVGGST</sequence>
<comment type="similarity">
    <text evidence="2">Belongs to the glycosyl hydrolase 81 family.</text>
</comment>
<dbReference type="InterPro" id="IPR040720">
    <property type="entry name" value="GH81_C"/>
</dbReference>
<dbReference type="RefSeq" id="XP_018985512.1">
    <property type="nucleotide sequence ID" value="XM_019128677.1"/>
</dbReference>
<dbReference type="PROSITE" id="PS52008">
    <property type="entry name" value="GH81"/>
    <property type="match status" value="1"/>
</dbReference>
<evidence type="ECO:0000256" key="6">
    <source>
        <dbReference type="ARBA" id="ARBA00023295"/>
    </source>
</evidence>
<evidence type="ECO:0000256" key="8">
    <source>
        <dbReference type="ARBA" id="ARBA00023326"/>
    </source>
</evidence>
<keyword evidence="6" id="KW-0326">Glycosidase</keyword>
<name>A0A1E3QRR7_9ASCO</name>
<gene>
    <name evidence="11" type="ORF">BABINDRAFT_161160</name>
</gene>
<dbReference type="Gene3D" id="1.10.287.1170">
    <property type="entry name" value="glycoside hydrolase family 81 endo-[beta] glucanase"/>
    <property type="match status" value="1"/>
</dbReference>
<evidence type="ECO:0000313" key="11">
    <source>
        <dbReference type="EMBL" id="ODQ80184.1"/>
    </source>
</evidence>
<proteinExistence type="inferred from homology"/>
<feature type="domain" description="Glycosyl hydrolase family 81 C-terminal" evidence="10">
    <location>
        <begin position="350"/>
        <end position="698"/>
    </location>
</feature>
<dbReference type="EMBL" id="KV454430">
    <property type="protein sequence ID" value="ODQ80184.1"/>
    <property type="molecule type" value="Genomic_DNA"/>
</dbReference>
<keyword evidence="7" id="KW-0961">Cell wall biogenesis/degradation</keyword>
<dbReference type="Gene3D" id="2.70.98.30">
    <property type="entry name" value="Golgi alpha-mannosidase II, domain 4"/>
    <property type="match status" value="1"/>
</dbReference>
<keyword evidence="4 11" id="KW-0378">Hydrolase</keyword>
<evidence type="ECO:0000256" key="1">
    <source>
        <dbReference type="ARBA" id="ARBA00000382"/>
    </source>
</evidence>
<comment type="catalytic activity">
    <reaction evidence="1">
        <text>Hydrolysis of (1-&gt;3)-beta-D-glucosidic linkages in (1-&gt;3)-beta-D-glucans.</text>
        <dbReference type="EC" id="3.2.1.39"/>
    </reaction>
</comment>
<dbReference type="OrthoDB" id="4473401at2759"/>